<dbReference type="Pfam" id="PF05183">
    <property type="entry name" value="RdRP"/>
    <property type="match status" value="1"/>
</dbReference>
<dbReference type="Pfam" id="PF26253">
    <property type="entry name" value="RdRP_head"/>
    <property type="match status" value="1"/>
</dbReference>
<feature type="domain" description="RDRP C-terminal head" evidence="10">
    <location>
        <begin position="912"/>
        <end position="993"/>
    </location>
</feature>
<organism evidence="11 12">
    <name type="scientific">Dendrobium catenatum</name>
    <dbReference type="NCBI Taxonomy" id="906689"/>
    <lineage>
        <taxon>Eukaryota</taxon>
        <taxon>Viridiplantae</taxon>
        <taxon>Streptophyta</taxon>
        <taxon>Embryophyta</taxon>
        <taxon>Tracheophyta</taxon>
        <taxon>Spermatophyta</taxon>
        <taxon>Magnoliopsida</taxon>
        <taxon>Liliopsida</taxon>
        <taxon>Asparagales</taxon>
        <taxon>Orchidaceae</taxon>
        <taxon>Epidendroideae</taxon>
        <taxon>Malaxideae</taxon>
        <taxon>Dendrobiinae</taxon>
        <taxon>Dendrobium</taxon>
    </lineage>
</organism>
<gene>
    <name evidence="11" type="primary">RDR4</name>
    <name evidence="11" type="ORF">MA16_Dca016255</name>
</gene>
<keyword evidence="3 8" id="KW-0808">Transferase</keyword>
<dbReference type="OrthoDB" id="6513042at2759"/>
<dbReference type="PANTHER" id="PTHR23079">
    <property type="entry name" value="RNA-DEPENDENT RNA POLYMERASE"/>
    <property type="match status" value="1"/>
</dbReference>
<dbReference type="EMBL" id="KZ502903">
    <property type="protein sequence ID" value="PKU70952.1"/>
    <property type="molecule type" value="Genomic_DNA"/>
</dbReference>
<comment type="similarity">
    <text evidence="1 8">Belongs to the RdRP family.</text>
</comment>
<comment type="function">
    <text evidence="8">Probably involved in the RNA silencing pathway and required for the generation of small interfering RNAs (siRNAs).</text>
</comment>
<evidence type="ECO:0000256" key="6">
    <source>
        <dbReference type="ARBA" id="ARBA00023158"/>
    </source>
</evidence>
<evidence type="ECO:0000256" key="5">
    <source>
        <dbReference type="ARBA" id="ARBA00022884"/>
    </source>
</evidence>
<keyword evidence="4 8" id="KW-0548">Nucleotidyltransferase</keyword>
<evidence type="ECO:0000256" key="7">
    <source>
        <dbReference type="ARBA" id="ARBA00048744"/>
    </source>
</evidence>
<keyword evidence="12" id="KW-1185">Reference proteome</keyword>
<evidence type="ECO:0000313" key="11">
    <source>
        <dbReference type="EMBL" id="PKU70952.1"/>
    </source>
</evidence>
<evidence type="ECO:0000259" key="9">
    <source>
        <dbReference type="Pfam" id="PF05183"/>
    </source>
</evidence>
<protein>
    <recommendedName>
        <fullName evidence="8">RNA-dependent RNA polymerase</fullName>
        <ecNumber evidence="8">2.7.7.48</ecNumber>
    </recommendedName>
</protein>
<sequence>MEFENPNFGFGCAIKMATVPYLSPSVEELIARICNAQSLSPPDYKARLRLVEVGEAAALRIMTELASQKIRNLSGYIIFKCNNSEFALARNAESIATQESACCSGPPTPRSAVSRDAAAGEATSPVCAMPQVLYRIPPSVPKSGNVVKALGHMEFRKAFLILSYCGGKKLENFISEALLDRIKNFPMVLFECEAWKAIGRECIPEHERRKNVDWDSGKPYVYHCHVYSNGEFTFKGPYIQNTGTHLQRVLGDDNILLVKFAEEKDNNSTRSYERLNPFFQKLAEDGIAVGLRHYKFFVFKDGGKEEKKKSPTSSPVKCYFVRTASCWAMDEDKPYILFNKSISEARTIFMHVHTVSSLNKYMLRFSLILSKTIKFDVDLASVNVQVIDDIPCRDEYGHVVYNEDGECMIHTDGTGFISEDLAMKCPKNIFKGQCLNTNNMKEFLDEFKRLDRALNTREYNSSIVEPPLLIQFRLFNNGYAVKGTLLINKQLPFRTILFRPSMRKVQTDPDALGIQSNSLEIVGTSNRPKKTCLSRTLIALLHYGGVPKEYFLELVRSAIDDLRNARFNKRSALRVSLRYGEMDEFLVSRMILCGVPLDEPYLLSRLFVLMKEERKGLIQGKLPVDDCYYLMGTADPTGTLKHNEVCIILDNGQVSGDVLVYKHPGLHFGDIHRLTATYIKDLEDVIGNAKHAIFFSVKGTRSLTDEIANSDLDGDMYWVSRNPQLLACFTPGKPWVRPAPAPMISKTKPTEFSETELERELFQQFLINRFMPSYAISEASNHWMVYMDRLLTLVDDCFEEKKQLEEKMIHLVNLYYNALDAPKSGLKVEVPRDLKADLFPHFMGRTNSYISKSILGLIHDQVDTVQTEDVPPNAVWLIPCLSEEAREPYSSIWKKHYDDYRCDMATALQGPQEYKDKRANDVIQKYKKLLYGAAEFEESTKKEEDIFNEALAIYQIAYKMAKSTSKVSYCSFAWKVAGRALCKLHAQKQEKDASFLCLRSVLREVLG</sequence>
<feature type="domain" description="RDRP core" evidence="9">
    <location>
        <begin position="232"/>
        <end position="862"/>
    </location>
</feature>
<proteinExistence type="inferred from homology"/>
<evidence type="ECO:0000256" key="8">
    <source>
        <dbReference type="RuleBase" id="RU363098"/>
    </source>
</evidence>
<dbReference type="GO" id="GO:0003723">
    <property type="term" value="F:RNA binding"/>
    <property type="evidence" value="ECO:0007669"/>
    <property type="project" value="UniProtKB-KW"/>
</dbReference>
<evidence type="ECO:0000313" key="12">
    <source>
        <dbReference type="Proteomes" id="UP000233837"/>
    </source>
</evidence>
<comment type="catalytic activity">
    <reaction evidence="7 8">
        <text>RNA(n) + a ribonucleoside 5'-triphosphate = RNA(n+1) + diphosphate</text>
        <dbReference type="Rhea" id="RHEA:21248"/>
        <dbReference type="Rhea" id="RHEA-COMP:14527"/>
        <dbReference type="Rhea" id="RHEA-COMP:17342"/>
        <dbReference type="ChEBI" id="CHEBI:33019"/>
        <dbReference type="ChEBI" id="CHEBI:61557"/>
        <dbReference type="ChEBI" id="CHEBI:140395"/>
        <dbReference type="EC" id="2.7.7.48"/>
    </reaction>
</comment>
<dbReference type="GO" id="GO:0031380">
    <property type="term" value="C:nuclear RNA-directed RNA polymerase complex"/>
    <property type="evidence" value="ECO:0007669"/>
    <property type="project" value="TreeGrafter"/>
</dbReference>
<dbReference type="GO" id="GO:0030422">
    <property type="term" value="P:siRNA processing"/>
    <property type="evidence" value="ECO:0007669"/>
    <property type="project" value="TreeGrafter"/>
</dbReference>
<evidence type="ECO:0000256" key="3">
    <source>
        <dbReference type="ARBA" id="ARBA00022679"/>
    </source>
</evidence>
<dbReference type="InterPro" id="IPR058752">
    <property type="entry name" value="RDRP_C_head"/>
</dbReference>
<reference evidence="11 12" key="2">
    <citation type="journal article" date="2017" name="Nature">
        <title>The Apostasia genome and the evolution of orchids.</title>
        <authorList>
            <person name="Zhang G.Q."/>
            <person name="Liu K.W."/>
            <person name="Li Z."/>
            <person name="Lohaus R."/>
            <person name="Hsiao Y.Y."/>
            <person name="Niu S.C."/>
            <person name="Wang J.Y."/>
            <person name="Lin Y.C."/>
            <person name="Xu Q."/>
            <person name="Chen L.J."/>
            <person name="Yoshida K."/>
            <person name="Fujiwara S."/>
            <person name="Wang Z.W."/>
            <person name="Zhang Y.Q."/>
            <person name="Mitsuda N."/>
            <person name="Wang M."/>
            <person name="Liu G.H."/>
            <person name="Pecoraro L."/>
            <person name="Huang H.X."/>
            <person name="Xiao X.J."/>
            <person name="Lin M."/>
            <person name="Wu X.Y."/>
            <person name="Wu W.L."/>
            <person name="Chen Y.Y."/>
            <person name="Chang S.B."/>
            <person name="Sakamoto S."/>
            <person name="Ohme-Takagi M."/>
            <person name="Yagi M."/>
            <person name="Zeng S.J."/>
            <person name="Shen C.Y."/>
            <person name="Yeh C.M."/>
            <person name="Luo Y.B."/>
            <person name="Tsai W.C."/>
            <person name="Van de Peer Y."/>
            <person name="Liu Z.J."/>
        </authorList>
    </citation>
    <scope>NUCLEOTIDE SEQUENCE [LARGE SCALE GENOMIC DNA]</scope>
    <source>
        <tissue evidence="11">The whole plant</tissue>
    </source>
</reference>
<dbReference type="STRING" id="906689.A0A2I0W5L8"/>
<dbReference type="GO" id="GO:0003968">
    <property type="term" value="F:RNA-directed RNA polymerase activity"/>
    <property type="evidence" value="ECO:0007669"/>
    <property type="project" value="UniProtKB-KW"/>
</dbReference>
<keyword evidence="2 8" id="KW-0696">RNA-directed RNA polymerase</keyword>
<dbReference type="AlphaFoldDB" id="A0A2I0W5L8"/>
<accession>A0A2I0W5L8</accession>
<dbReference type="Proteomes" id="UP000233837">
    <property type="component" value="Unassembled WGS sequence"/>
</dbReference>
<evidence type="ECO:0000256" key="1">
    <source>
        <dbReference type="ARBA" id="ARBA00005762"/>
    </source>
</evidence>
<dbReference type="InterPro" id="IPR007855">
    <property type="entry name" value="RDRP"/>
</dbReference>
<keyword evidence="6 8" id="KW-0943">RNA-mediated gene silencing</keyword>
<dbReference type="EC" id="2.7.7.48" evidence="8"/>
<evidence type="ECO:0000256" key="2">
    <source>
        <dbReference type="ARBA" id="ARBA00022484"/>
    </source>
</evidence>
<dbReference type="PANTHER" id="PTHR23079:SF55">
    <property type="entry name" value="RNA-DIRECTED RNA POLYMERASE"/>
    <property type="match status" value="1"/>
</dbReference>
<reference evidence="11 12" key="1">
    <citation type="journal article" date="2016" name="Sci. Rep.">
        <title>The Dendrobium catenatum Lindl. genome sequence provides insights into polysaccharide synthase, floral development and adaptive evolution.</title>
        <authorList>
            <person name="Zhang G.Q."/>
            <person name="Xu Q."/>
            <person name="Bian C."/>
            <person name="Tsai W.C."/>
            <person name="Yeh C.M."/>
            <person name="Liu K.W."/>
            <person name="Yoshida K."/>
            <person name="Zhang L.S."/>
            <person name="Chang S.B."/>
            <person name="Chen F."/>
            <person name="Shi Y."/>
            <person name="Su Y.Y."/>
            <person name="Zhang Y.Q."/>
            <person name="Chen L.J."/>
            <person name="Yin Y."/>
            <person name="Lin M."/>
            <person name="Huang H."/>
            <person name="Deng H."/>
            <person name="Wang Z.W."/>
            <person name="Zhu S.L."/>
            <person name="Zhao X."/>
            <person name="Deng C."/>
            <person name="Niu S.C."/>
            <person name="Huang J."/>
            <person name="Wang M."/>
            <person name="Liu G.H."/>
            <person name="Yang H.J."/>
            <person name="Xiao X.J."/>
            <person name="Hsiao Y.Y."/>
            <person name="Wu W.L."/>
            <person name="Chen Y.Y."/>
            <person name="Mitsuda N."/>
            <person name="Ohme-Takagi M."/>
            <person name="Luo Y.B."/>
            <person name="Van de Peer Y."/>
            <person name="Liu Z.J."/>
        </authorList>
    </citation>
    <scope>NUCLEOTIDE SEQUENCE [LARGE SCALE GENOMIC DNA]</scope>
    <source>
        <tissue evidence="11">The whole plant</tissue>
    </source>
</reference>
<evidence type="ECO:0000259" key="10">
    <source>
        <dbReference type="Pfam" id="PF26253"/>
    </source>
</evidence>
<dbReference type="InterPro" id="IPR057596">
    <property type="entry name" value="RDRP_core"/>
</dbReference>
<keyword evidence="5 8" id="KW-0694">RNA-binding</keyword>
<evidence type="ECO:0000256" key="4">
    <source>
        <dbReference type="ARBA" id="ARBA00022695"/>
    </source>
</evidence>
<name>A0A2I0W5L8_9ASPA</name>